<dbReference type="PANTHER" id="PTHR33692:SF1">
    <property type="entry name" value="RIBOSOME MATURATION FACTOR RIMM"/>
    <property type="match status" value="1"/>
</dbReference>
<evidence type="ECO:0000313" key="9">
    <source>
        <dbReference type="Proteomes" id="UP000094379"/>
    </source>
</evidence>
<dbReference type="PANTHER" id="PTHR33692">
    <property type="entry name" value="RIBOSOME MATURATION FACTOR RIMM"/>
    <property type="match status" value="1"/>
</dbReference>
<dbReference type="Gene3D" id="2.40.30.60">
    <property type="entry name" value="RimM"/>
    <property type="match status" value="1"/>
</dbReference>
<reference evidence="8 9" key="1">
    <citation type="submission" date="2016-07" db="EMBL/GenBank/DDBJ databases">
        <title>Draft Genome Sequence of Methylophaga muralis Bur 1.</title>
        <authorList>
            <person name="Vasilenko O.V."/>
            <person name="Doronina N.V."/>
            <person name="Shmareva M.N."/>
            <person name="Tarlachkov S.V."/>
            <person name="Mustakhimov I."/>
            <person name="Trotsenko Y.A."/>
        </authorList>
    </citation>
    <scope>NUCLEOTIDE SEQUENCE [LARGE SCALE GENOMIC DNA]</scope>
    <source>
        <strain evidence="8 9">Bur 1</strain>
    </source>
</reference>
<keyword evidence="2 5" id="KW-0690">Ribosome biogenesis</keyword>
<dbReference type="GO" id="GO:0043022">
    <property type="term" value="F:ribosome binding"/>
    <property type="evidence" value="ECO:0007669"/>
    <property type="project" value="InterPro"/>
</dbReference>
<sequence length="173" mass="19436">MADASEFIPVGKISGVFGVKGWVKVFSFTDPRDNILEYKPLYVHRHGDWVPIEVNGGQLQGKAVVMSLEKVTDRNQAMTLIGSELAIKRSQLLETDEDEYYWADLVGLTVINTENEKLGIVDHLLETGANDVLVVNGADADTQYLIPFVLERTILKVDLENKQIQVDWQADYL</sequence>
<dbReference type="SUPFAM" id="SSF50447">
    <property type="entry name" value="Translation proteins"/>
    <property type="match status" value="1"/>
</dbReference>
<organism evidence="8 9">
    <name type="scientific">Methylophaga muralis</name>
    <dbReference type="NCBI Taxonomy" id="291169"/>
    <lineage>
        <taxon>Bacteria</taxon>
        <taxon>Pseudomonadati</taxon>
        <taxon>Pseudomonadota</taxon>
        <taxon>Gammaproteobacteria</taxon>
        <taxon>Thiotrichales</taxon>
        <taxon>Piscirickettsiaceae</taxon>
        <taxon>Methylophaga</taxon>
    </lineage>
</organism>
<name>A0A1E3GUL0_9GAMM</name>
<dbReference type="InterPro" id="IPR036976">
    <property type="entry name" value="RimM_N_sf"/>
</dbReference>
<evidence type="ECO:0000256" key="3">
    <source>
        <dbReference type="ARBA" id="ARBA00022552"/>
    </source>
</evidence>
<keyword evidence="4 5" id="KW-0143">Chaperone</keyword>
<accession>A0A1E3GUL0</accession>
<dbReference type="Pfam" id="PF24986">
    <property type="entry name" value="PRC_RimM"/>
    <property type="match status" value="1"/>
</dbReference>
<dbReference type="NCBIfam" id="TIGR02273">
    <property type="entry name" value="16S_RimM"/>
    <property type="match status" value="1"/>
</dbReference>
<evidence type="ECO:0000313" key="8">
    <source>
        <dbReference type="EMBL" id="ODN67051.1"/>
    </source>
</evidence>
<evidence type="ECO:0000259" key="7">
    <source>
        <dbReference type="Pfam" id="PF24986"/>
    </source>
</evidence>
<dbReference type="HAMAP" id="MF_00014">
    <property type="entry name" value="Ribosome_mat_RimM"/>
    <property type="match status" value="1"/>
</dbReference>
<dbReference type="Pfam" id="PF01782">
    <property type="entry name" value="RimM"/>
    <property type="match status" value="1"/>
</dbReference>
<dbReference type="GO" id="GO:0042274">
    <property type="term" value="P:ribosomal small subunit biogenesis"/>
    <property type="evidence" value="ECO:0007669"/>
    <property type="project" value="UniProtKB-UniRule"/>
</dbReference>
<protein>
    <recommendedName>
        <fullName evidence="5">Ribosome maturation factor RimM</fullName>
    </recommendedName>
</protein>
<evidence type="ECO:0000259" key="6">
    <source>
        <dbReference type="Pfam" id="PF01782"/>
    </source>
</evidence>
<comment type="caution">
    <text evidence="8">The sequence shown here is derived from an EMBL/GenBank/DDBJ whole genome shotgun (WGS) entry which is preliminary data.</text>
</comment>
<dbReference type="InterPro" id="IPR009000">
    <property type="entry name" value="Transl_B-barrel_sf"/>
</dbReference>
<dbReference type="InterPro" id="IPR002676">
    <property type="entry name" value="RimM_N"/>
</dbReference>
<comment type="subcellular location">
    <subcellularLocation>
        <location evidence="5">Cytoplasm</location>
    </subcellularLocation>
</comment>
<dbReference type="AlphaFoldDB" id="A0A1E3GUL0"/>
<feature type="domain" description="RimM N-terminal" evidence="6">
    <location>
        <begin position="10"/>
        <end position="91"/>
    </location>
</feature>
<dbReference type="GO" id="GO:0006364">
    <property type="term" value="P:rRNA processing"/>
    <property type="evidence" value="ECO:0007669"/>
    <property type="project" value="UniProtKB-UniRule"/>
</dbReference>
<dbReference type="RefSeq" id="WP_069295779.1">
    <property type="nucleotide sequence ID" value="NZ_MCRI01000010.1"/>
</dbReference>
<dbReference type="STRING" id="291169.A9E74_01291"/>
<dbReference type="GO" id="GO:0005840">
    <property type="term" value="C:ribosome"/>
    <property type="evidence" value="ECO:0007669"/>
    <property type="project" value="InterPro"/>
</dbReference>
<dbReference type="Gene3D" id="2.30.30.240">
    <property type="entry name" value="PRC-barrel domain"/>
    <property type="match status" value="1"/>
</dbReference>
<keyword evidence="1 5" id="KW-0963">Cytoplasm</keyword>
<dbReference type="PATRIC" id="fig|291169.3.peg.1297"/>
<dbReference type="InterPro" id="IPR056792">
    <property type="entry name" value="PRC_RimM"/>
</dbReference>
<comment type="subunit">
    <text evidence="5">Binds ribosomal protein uS19.</text>
</comment>
<dbReference type="InterPro" id="IPR011961">
    <property type="entry name" value="RimM"/>
</dbReference>
<keyword evidence="3 5" id="KW-0698">rRNA processing</keyword>
<evidence type="ECO:0000256" key="2">
    <source>
        <dbReference type="ARBA" id="ARBA00022517"/>
    </source>
</evidence>
<gene>
    <name evidence="5 8" type="primary">rimM</name>
    <name evidence="8" type="ORF">A9E74_01291</name>
</gene>
<dbReference type="Proteomes" id="UP000094379">
    <property type="component" value="Unassembled WGS sequence"/>
</dbReference>
<comment type="domain">
    <text evidence="5">The PRC barrel domain binds ribosomal protein uS19.</text>
</comment>
<dbReference type="SUPFAM" id="SSF50346">
    <property type="entry name" value="PRC-barrel domain"/>
    <property type="match status" value="1"/>
</dbReference>
<dbReference type="InterPro" id="IPR011033">
    <property type="entry name" value="PRC_barrel-like_sf"/>
</dbReference>
<keyword evidence="9" id="KW-1185">Reference proteome</keyword>
<feature type="domain" description="Ribosome maturation factor RimM PRC barrel" evidence="7">
    <location>
        <begin position="102"/>
        <end position="171"/>
    </location>
</feature>
<comment type="similarity">
    <text evidence="5">Belongs to the RimM family.</text>
</comment>
<proteinExistence type="inferred from homology"/>
<dbReference type="EMBL" id="MCRI01000010">
    <property type="protein sequence ID" value="ODN67051.1"/>
    <property type="molecule type" value="Genomic_DNA"/>
</dbReference>
<comment type="function">
    <text evidence="5">An accessory protein needed during the final step in the assembly of 30S ribosomal subunit, possibly for assembly of the head region. Essential for efficient processing of 16S rRNA. May be needed both before and after RbfA during the maturation of 16S rRNA. It has affinity for free ribosomal 30S subunits but not for 70S ribosomes.</text>
</comment>
<evidence type="ECO:0000256" key="4">
    <source>
        <dbReference type="ARBA" id="ARBA00023186"/>
    </source>
</evidence>
<evidence type="ECO:0000256" key="5">
    <source>
        <dbReference type="HAMAP-Rule" id="MF_00014"/>
    </source>
</evidence>
<evidence type="ECO:0000256" key="1">
    <source>
        <dbReference type="ARBA" id="ARBA00022490"/>
    </source>
</evidence>
<dbReference type="GO" id="GO:0005737">
    <property type="term" value="C:cytoplasm"/>
    <property type="evidence" value="ECO:0007669"/>
    <property type="project" value="UniProtKB-SubCell"/>
</dbReference>